<dbReference type="EMBL" id="AKWY02000023">
    <property type="protein sequence ID" value="EQA70983.1"/>
    <property type="molecule type" value="Genomic_DNA"/>
</dbReference>
<organism evidence="1 2">
    <name type="scientific">Leptospira noguchii serovar Panama str. CZ214</name>
    <dbReference type="NCBI Taxonomy" id="1001595"/>
    <lineage>
        <taxon>Bacteria</taxon>
        <taxon>Pseudomonadati</taxon>
        <taxon>Spirochaetota</taxon>
        <taxon>Spirochaetia</taxon>
        <taxon>Leptospirales</taxon>
        <taxon>Leptospiraceae</taxon>
        <taxon>Leptospira</taxon>
    </lineage>
</organism>
<dbReference type="Proteomes" id="UP000015442">
    <property type="component" value="Unassembled WGS sequence"/>
</dbReference>
<reference evidence="1 2" key="1">
    <citation type="submission" date="2013-05" db="EMBL/GenBank/DDBJ databases">
        <authorList>
            <person name="Harkins D.M."/>
            <person name="Durkin A.S."/>
            <person name="Brinkac L.M."/>
            <person name="Haft D.H."/>
            <person name="Selengut J.D."/>
            <person name="Sanka R."/>
            <person name="DePew J."/>
            <person name="Purushe J."/>
            <person name="Hartskeerl R.A."/>
            <person name="Ahmed A."/>
            <person name="van der Linden H."/>
            <person name="Goris M.G.A."/>
            <person name="Vinetz J.M."/>
            <person name="Sutton G.G."/>
            <person name="Nierman W.C."/>
            <person name="Fouts D.E."/>
        </authorList>
    </citation>
    <scope>NUCLEOTIDE SEQUENCE [LARGE SCALE GENOMIC DNA]</scope>
    <source>
        <strain evidence="1 2">CZ214</strain>
    </source>
</reference>
<sequence length="76" mass="8329">MLGVNAADSGISVNSWRSQCFAEYLLFSNMASISNSNKPDQELNNLLLTQLLLCLSECSENSELQEAIFGKTHCGE</sequence>
<protein>
    <submittedName>
        <fullName evidence="1">Uncharacterized protein</fullName>
    </submittedName>
</protein>
<accession>T0FCQ3</accession>
<evidence type="ECO:0000313" key="1">
    <source>
        <dbReference type="EMBL" id="EQA70983.1"/>
    </source>
</evidence>
<comment type="caution">
    <text evidence="1">The sequence shown here is derived from an EMBL/GenBank/DDBJ whole genome shotgun (WGS) entry which is preliminary data.</text>
</comment>
<gene>
    <name evidence="1" type="ORF">LEP1GSC059_3021</name>
</gene>
<evidence type="ECO:0000313" key="2">
    <source>
        <dbReference type="Proteomes" id="UP000015442"/>
    </source>
</evidence>
<dbReference type="AlphaFoldDB" id="T0FCQ3"/>
<name>T0FCQ3_9LEPT</name>
<proteinExistence type="predicted"/>